<evidence type="ECO:0000256" key="1">
    <source>
        <dbReference type="SAM" id="Phobius"/>
    </source>
</evidence>
<dbReference type="EMBL" id="BAFE01000071">
    <property type="protein sequence ID" value="GAB48984.1"/>
    <property type="molecule type" value="Genomic_DNA"/>
</dbReference>
<keyword evidence="1" id="KW-1133">Transmembrane helix</keyword>
<protein>
    <recommendedName>
        <fullName evidence="4">YdcF family protein</fullName>
    </recommendedName>
</protein>
<keyword evidence="3" id="KW-1185">Reference proteome</keyword>
<feature type="transmembrane region" description="Helical" evidence="1">
    <location>
        <begin position="25"/>
        <end position="49"/>
    </location>
</feature>
<evidence type="ECO:0008006" key="4">
    <source>
        <dbReference type="Google" id="ProtNLM"/>
    </source>
</evidence>
<evidence type="ECO:0000313" key="3">
    <source>
        <dbReference type="Proteomes" id="UP000004367"/>
    </source>
</evidence>
<sequence length="87" mass="8722">MSTGASDHTAGAPVLIRTLPGRRRVCRAGVAGVVGLAVVLGASNAWIAVASRGGLHTVEDAPHRSVALVLGAGVYPDGTPQPFLAAR</sequence>
<organism evidence="2 3">
    <name type="scientific">Mobilicoccus pelagius NBRC 104925</name>
    <dbReference type="NCBI Taxonomy" id="1089455"/>
    <lineage>
        <taxon>Bacteria</taxon>
        <taxon>Bacillati</taxon>
        <taxon>Actinomycetota</taxon>
        <taxon>Actinomycetes</taxon>
        <taxon>Micrococcales</taxon>
        <taxon>Dermatophilaceae</taxon>
        <taxon>Mobilicoccus</taxon>
    </lineage>
</organism>
<reference evidence="2 3" key="1">
    <citation type="submission" date="2012-02" db="EMBL/GenBank/DDBJ databases">
        <title>Whole genome shotgun sequence of Mobilicoccus pelagius NBRC 104925.</title>
        <authorList>
            <person name="Yoshida Y."/>
            <person name="Hosoyama A."/>
            <person name="Tsuchikane K."/>
            <person name="Katsumata H."/>
            <person name="Yamazaki S."/>
            <person name="Fujita N."/>
        </authorList>
    </citation>
    <scope>NUCLEOTIDE SEQUENCE [LARGE SCALE GENOMIC DNA]</scope>
    <source>
        <strain evidence="2 3">NBRC 104925</strain>
    </source>
</reference>
<feature type="non-terminal residue" evidence="2">
    <location>
        <position position="87"/>
    </location>
</feature>
<dbReference type="STRING" id="1089455.MOPEL_094_00010"/>
<accession>H5UTC6</accession>
<evidence type="ECO:0000313" key="2">
    <source>
        <dbReference type="EMBL" id="GAB48984.1"/>
    </source>
</evidence>
<comment type="caution">
    <text evidence="2">The sequence shown here is derived from an EMBL/GenBank/DDBJ whole genome shotgun (WGS) entry which is preliminary data.</text>
</comment>
<name>H5UTC6_9MICO</name>
<dbReference type="Proteomes" id="UP000004367">
    <property type="component" value="Unassembled WGS sequence"/>
</dbReference>
<proteinExistence type="predicted"/>
<dbReference type="AlphaFoldDB" id="H5UTC6"/>
<gene>
    <name evidence="2" type="ORF">MOPEL_094_00010</name>
</gene>
<keyword evidence="1" id="KW-0472">Membrane</keyword>
<keyword evidence="1" id="KW-0812">Transmembrane</keyword>